<protein>
    <submittedName>
        <fullName evidence="1">Uncharacterized protein</fullName>
    </submittedName>
</protein>
<dbReference type="PATRIC" id="fig|1088721.3.peg.434"/>
<reference evidence="1 2" key="1">
    <citation type="journal article" date="2012" name="J. Bacteriol.">
        <title>Genome sequence of benzo(a)pyrene-degrading bacterium Novosphingobium pentaromativorans US6-1.</title>
        <authorList>
            <person name="Luo Y.R."/>
            <person name="Kang S.G."/>
            <person name="Kim S.J."/>
            <person name="Kim M.R."/>
            <person name="Li N."/>
            <person name="Lee J.H."/>
            <person name="Kwon K.K."/>
        </authorList>
    </citation>
    <scope>NUCLEOTIDE SEQUENCE [LARGE SCALE GENOMIC DNA]</scope>
    <source>
        <strain evidence="1 2">US6-1</strain>
    </source>
</reference>
<accession>G6E7X0</accession>
<dbReference type="EMBL" id="AGFM01000007">
    <property type="protein sequence ID" value="EHJ62613.1"/>
    <property type="molecule type" value="Genomic_DNA"/>
</dbReference>
<keyword evidence="2" id="KW-1185">Reference proteome</keyword>
<evidence type="ECO:0000313" key="1">
    <source>
        <dbReference type="EMBL" id="EHJ62613.1"/>
    </source>
</evidence>
<organism evidence="1 2">
    <name type="scientific">Novosphingobium pentaromativorans US6-1</name>
    <dbReference type="NCBI Taxonomy" id="1088721"/>
    <lineage>
        <taxon>Bacteria</taxon>
        <taxon>Pseudomonadati</taxon>
        <taxon>Pseudomonadota</taxon>
        <taxon>Alphaproteobacteria</taxon>
        <taxon>Sphingomonadales</taxon>
        <taxon>Sphingomonadaceae</taxon>
        <taxon>Novosphingobium</taxon>
    </lineage>
</organism>
<name>G6E7X0_9SPHN</name>
<comment type="caution">
    <text evidence="1">The sequence shown here is derived from an EMBL/GenBank/DDBJ whole genome shotgun (WGS) entry which is preliminary data.</text>
</comment>
<evidence type="ECO:0000313" key="2">
    <source>
        <dbReference type="Proteomes" id="UP000004030"/>
    </source>
</evidence>
<dbReference type="Proteomes" id="UP000004030">
    <property type="component" value="Unassembled WGS sequence"/>
</dbReference>
<dbReference type="AlphaFoldDB" id="G6E7X0"/>
<gene>
    <name evidence="1" type="ORF">NSU_0441</name>
</gene>
<proteinExistence type="predicted"/>
<sequence length="52" mass="5511">MGEDVGAAEPDASLTIGCSGREVRLSVAWNLPMPASARVLAPEARRLHDSYS</sequence>